<keyword evidence="4" id="KW-0698">rRNA processing</keyword>
<dbReference type="PANTHER" id="PTHR34276:SF1">
    <property type="entry name" value="MINI-RIBONUCLEASE 3"/>
    <property type="match status" value="1"/>
</dbReference>
<dbReference type="GO" id="GO:0006364">
    <property type="term" value="P:rRNA processing"/>
    <property type="evidence" value="ECO:0007669"/>
    <property type="project" value="UniProtKB-UniRule"/>
</dbReference>
<keyword evidence="4" id="KW-0963">Cytoplasm</keyword>
<keyword evidence="2 4" id="KW-0255">Endonuclease</keyword>
<comment type="similarity">
    <text evidence="4">Belongs to the MrnC RNase family.</text>
</comment>
<accession>A0A1G9D2G7</accession>
<dbReference type="InterPro" id="IPR000999">
    <property type="entry name" value="RNase_III_dom"/>
</dbReference>
<dbReference type="PANTHER" id="PTHR34276">
    <property type="entry name" value="MINI-RIBONUCLEASE 3"/>
    <property type="match status" value="1"/>
</dbReference>
<keyword evidence="7" id="KW-1185">Reference proteome</keyword>
<dbReference type="InterPro" id="IPR036389">
    <property type="entry name" value="RNase_III_sf"/>
</dbReference>
<keyword evidence="4" id="KW-0460">Magnesium</keyword>
<evidence type="ECO:0000313" key="7">
    <source>
        <dbReference type="Proteomes" id="UP000199008"/>
    </source>
</evidence>
<feature type="active site" evidence="4">
    <location>
        <position position="19"/>
    </location>
</feature>
<evidence type="ECO:0000256" key="1">
    <source>
        <dbReference type="ARBA" id="ARBA00022722"/>
    </source>
</evidence>
<dbReference type="GO" id="GO:0005737">
    <property type="term" value="C:cytoplasm"/>
    <property type="evidence" value="ECO:0007669"/>
    <property type="project" value="UniProtKB-SubCell"/>
</dbReference>
<comment type="cofactor">
    <cofactor evidence="4">
        <name>Mg(2+)</name>
        <dbReference type="ChEBI" id="CHEBI:18420"/>
    </cofactor>
</comment>
<dbReference type="Pfam" id="PF00636">
    <property type="entry name" value="Ribonuclease_3"/>
    <property type="match status" value="1"/>
</dbReference>
<dbReference type="RefSeq" id="WP_092985086.1">
    <property type="nucleotide sequence ID" value="NZ_FNFY01000005.1"/>
</dbReference>
<gene>
    <name evidence="4" type="primary">mrnC</name>
    <name evidence="6" type="ORF">SAMN05216216_10525</name>
</gene>
<dbReference type="OrthoDB" id="46571at2"/>
<dbReference type="GO" id="GO:0004525">
    <property type="term" value="F:ribonuclease III activity"/>
    <property type="evidence" value="ECO:0007669"/>
    <property type="project" value="InterPro"/>
</dbReference>
<evidence type="ECO:0000256" key="4">
    <source>
        <dbReference type="HAMAP-Rule" id="MF_01468"/>
    </source>
</evidence>
<dbReference type="GO" id="GO:0019843">
    <property type="term" value="F:rRNA binding"/>
    <property type="evidence" value="ECO:0007669"/>
    <property type="project" value="UniProtKB-UniRule"/>
</dbReference>
<reference evidence="7" key="1">
    <citation type="submission" date="2016-10" db="EMBL/GenBank/DDBJ databases">
        <authorList>
            <person name="Varghese N."/>
            <person name="Submissions S."/>
        </authorList>
    </citation>
    <scope>NUCLEOTIDE SEQUENCE [LARGE SCALE GENOMIC DNA]</scope>
    <source>
        <strain evidence="7">CGMCC 1.8895</strain>
    </source>
</reference>
<comment type="function">
    <text evidence="4">Involved in correct processing of both the 5' and 3' ends of 23S rRNA precursor. Processes 30S rRNA precursor transcript even in absence of ribonuclease 3 (Rnc); Rnc processes 30S rRNA into smaller rRNA precursors.</text>
</comment>
<evidence type="ECO:0000259" key="5">
    <source>
        <dbReference type="Pfam" id="PF00636"/>
    </source>
</evidence>
<dbReference type="SUPFAM" id="SSF69065">
    <property type="entry name" value="RNase III domain-like"/>
    <property type="match status" value="1"/>
</dbReference>
<keyword evidence="1 4" id="KW-0540">Nuclease</keyword>
<dbReference type="STRING" id="576118.SAMN05216216_10525"/>
<evidence type="ECO:0000313" key="6">
    <source>
        <dbReference type="EMBL" id="SDK58111.1"/>
    </source>
</evidence>
<organism evidence="6 7">
    <name type="scientific">Lacicoccus qingdaonensis</name>
    <dbReference type="NCBI Taxonomy" id="576118"/>
    <lineage>
        <taxon>Bacteria</taxon>
        <taxon>Bacillati</taxon>
        <taxon>Bacillota</taxon>
        <taxon>Bacilli</taxon>
        <taxon>Bacillales</taxon>
        <taxon>Salinicoccaceae</taxon>
        <taxon>Lacicoccus</taxon>
    </lineage>
</organism>
<dbReference type="EMBL" id="FNFY01000005">
    <property type="protein sequence ID" value="SDK58111.1"/>
    <property type="molecule type" value="Genomic_DNA"/>
</dbReference>
<dbReference type="HAMAP" id="MF_01468">
    <property type="entry name" value="RNase_Mini_III"/>
    <property type="match status" value="1"/>
</dbReference>
<feature type="domain" description="RNase III" evidence="5">
    <location>
        <begin position="13"/>
        <end position="109"/>
    </location>
</feature>
<keyword evidence="4" id="KW-0699">rRNA-binding</keyword>
<name>A0A1G9D2G7_9BACL</name>
<evidence type="ECO:0000256" key="3">
    <source>
        <dbReference type="ARBA" id="ARBA00022801"/>
    </source>
</evidence>
<dbReference type="EC" id="3.1.26.-" evidence="4"/>
<dbReference type="Gene3D" id="1.10.1520.10">
    <property type="entry name" value="Ribonuclease III domain"/>
    <property type="match status" value="1"/>
</dbReference>
<keyword evidence="4" id="KW-0694">RNA-binding</keyword>
<protein>
    <recommendedName>
        <fullName evidence="4">Mini-ribonuclease 3</fullName>
        <shortName evidence="4">Mini-3</shortName>
        <shortName evidence="4">Mini-RNase 3</shortName>
        <ecNumber evidence="4">3.1.26.-</ecNumber>
    </recommendedName>
    <alternativeName>
        <fullName evidence="4">Mini-RNase III</fullName>
        <shortName evidence="4">Mini-III</shortName>
    </alternativeName>
</protein>
<sequence length="134" mass="15353">MADFNVEEVPSLSLAFLGDSVYAVYIRTFLIKEKSRLKPEDLHIEANRLVSAKAQSRALLHLRNERLLTEEEWEIAKRARNKSSATRAKNATIKEYRNASGLEALIGYLDLMDNHSRIGELMQEIIKEGRVHDD</sequence>
<dbReference type="AlphaFoldDB" id="A0A1G9D2G7"/>
<keyword evidence="4" id="KW-0690">Ribosome biogenesis</keyword>
<proteinExistence type="inferred from homology"/>
<comment type="subcellular location">
    <subcellularLocation>
        <location evidence="4">Cytoplasm</location>
    </subcellularLocation>
</comment>
<dbReference type="InterPro" id="IPR008226">
    <property type="entry name" value="Mini3_fam"/>
</dbReference>
<evidence type="ECO:0000256" key="2">
    <source>
        <dbReference type="ARBA" id="ARBA00022759"/>
    </source>
</evidence>
<keyword evidence="3 4" id="KW-0378">Hydrolase</keyword>
<dbReference type="Proteomes" id="UP000199008">
    <property type="component" value="Unassembled WGS sequence"/>
</dbReference>
<comment type="subunit">
    <text evidence="4">Homodimer.</text>
</comment>
<dbReference type="PIRSF" id="PIRSF005520">
    <property type="entry name" value="UCP005520"/>
    <property type="match status" value="1"/>
</dbReference>